<dbReference type="PANTHER" id="PTHR42698">
    <property type="entry name" value="GTPASE ERA"/>
    <property type="match status" value="1"/>
</dbReference>
<reference evidence="2" key="2">
    <citation type="submission" date="2020-09" db="EMBL/GenBank/DDBJ databases">
        <authorList>
            <person name="Sun Q."/>
            <person name="Ohkuma M."/>
        </authorList>
    </citation>
    <scope>NUCLEOTIDE SEQUENCE</scope>
    <source>
        <strain evidence="2">JCM 5069</strain>
    </source>
</reference>
<feature type="region of interest" description="Disordered" evidence="1">
    <location>
        <begin position="217"/>
        <end position="374"/>
    </location>
</feature>
<dbReference type="CDD" id="cd00882">
    <property type="entry name" value="Ras_like_GTPase"/>
    <property type="match status" value="1"/>
</dbReference>
<dbReference type="PANTHER" id="PTHR42698:SF1">
    <property type="entry name" value="GTPASE ERA, MITOCHONDRIAL"/>
    <property type="match status" value="1"/>
</dbReference>
<sequence length="768" mass="81163">MVTLDVRPQLLDALSALRDRVAAARFPLPLPGAPRARANRAELLAQLDDYLLPRLKAPQAPVLAVVGGSTGAGKSTLVNSLVGRQVSEAGVLRPTTRTPVLVCHPEDLHWFSGMRVLPDLTRVWPSGSAGPGGDRGGPGHDRGAGGPGGHHSGAHGAATRMGASGLHGSDSYGDSYASTTLGESLGETYGESYGDGFGDGDGFGGHDSYDDAYGDGGDGYGDSFGRDSFGRDPLGRDALGRDSLGRSDAYGDTFGAPDPYGAPDAYGGRDAFGRTTGRTASTARPGRPEARHPVEHVYRTHQDGRQTPGGRGARLLPEDDGRAFSGSGGRAVPDGGPRARARGASGFRDGPWPAPGGGRGTRAKGAGRSAADSDEQVLRIETVPTLPRGLALLDAPDIDSLVVENRLLAAELICAADVWIMVTTAARYADAVPWHLLRTAKQYDSTLVIVLDRVPHQVVDEVSAQYDALLTKAGLGAVPRFTVPELPESAGGGGLLPASAVAPLHDWLSECVRDPHVRAHAVTRTANGVLRSLRTRMPELAGAVAAQHAAAVRLVSAVEAAYDHEHTRLRGRLQAGAVLAGDALKRWRSYPLDCGPGELLDALVENLAALLLCAVAAADERIEERWRREPAAEAPVLAARDTALESAEHRIGLAVRRWRRVIEEYAEDEARALEKSSAPDPEAIAALLATTLLGGRRARSAGDKLADRIGARPALRLRDRGGRLLVSYVERVLHTERERRLAPLDTLDVRAEPQAELIAALSVLQKER</sequence>
<dbReference type="Proteomes" id="UP000603708">
    <property type="component" value="Unassembled WGS sequence"/>
</dbReference>
<dbReference type="GO" id="GO:0043024">
    <property type="term" value="F:ribosomal small subunit binding"/>
    <property type="evidence" value="ECO:0007669"/>
    <property type="project" value="TreeGrafter"/>
</dbReference>
<proteinExistence type="predicted"/>
<reference evidence="2" key="1">
    <citation type="journal article" date="2014" name="Int. J. Syst. Evol. Microbiol.">
        <title>Complete genome sequence of Corynebacterium casei LMG S-19264T (=DSM 44701T), isolated from a smear-ripened cheese.</title>
        <authorList>
            <consortium name="US DOE Joint Genome Institute (JGI-PGF)"/>
            <person name="Walter F."/>
            <person name="Albersmeier A."/>
            <person name="Kalinowski J."/>
            <person name="Ruckert C."/>
        </authorList>
    </citation>
    <scope>NUCLEOTIDE SEQUENCE</scope>
    <source>
        <strain evidence="2">JCM 5069</strain>
    </source>
</reference>
<name>A0A919GME0_9ACTN</name>
<feature type="region of interest" description="Disordered" evidence="1">
    <location>
        <begin position="125"/>
        <end position="166"/>
    </location>
</feature>
<dbReference type="GO" id="GO:0019843">
    <property type="term" value="F:rRNA binding"/>
    <property type="evidence" value="ECO:0007669"/>
    <property type="project" value="TreeGrafter"/>
</dbReference>
<feature type="compositionally biased region" description="Basic and acidic residues" evidence="1">
    <location>
        <begin position="286"/>
        <end position="304"/>
    </location>
</feature>
<dbReference type="SUPFAM" id="SSF52540">
    <property type="entry name" value="P-loop containing nucleoside triphosphate hydrolases"/>
    <property type="match status" value="1"/>
</dbReference>
<protein>
    <recommendedName>
        <fullName evidence="4">ATP-binding protein</fullName>
    </recommendedName>
</protein>
<dbReference type="GO" id="GO:0005829">
    <property type="term" value="C:cytosol"/>
    <property type="evidence" value="ECO:0007669"/>
    <property type="project" value="TreeGrafter"/>
</dbReference>
<dbReference type="Gene3D" id="3.40.50.300">
    <property type="entry name" value="P-loop containing nucleotide triphosphate hydrolases"/>
    <property type="match status" value="1"/>
</dbReference>
<evidence type="ECO:0000313" key="2">
    <source>
        <dbReference type="EMBL" id="GHH87141.1"/>
    </source>
</evidence>
<gene>
    <name evidence="2" type="ORF">GCM10018793_61850</name>
</gene>
<dbReference type="GO" id="GO:0000028">
    <property type="term" value="P:ribosomal small subunit assembly"/>
    <property type="evidence" value="ECO:0007669"/>
    <property type="project" value="TreeGrafter"/>
</dbReference>
<evidence type="ECO:0000313" key="3">
    <source>
        <dbReference type="Proteomes" id="UP000603708"/>
    </source>
</evidence>
<feature type="compositionally biased region" description="Basic and acidic residues" evidence="1">
    <location>
        <begin position="224"/>
        <end position="245"/>
    </location>
</feature>
<keyword evidence="3" id="KW-1185">Reference proteome</keyword>
<dbReference type="GO" id="GO:0005525">
    <property type="term" value="F:GTP binding"/>
    <property type="evidence" value="ECO:0007669"/>
    <property type="project" value="InterPro"/>
</dbReference>
<accession>A0A919GME0</accession>
<organism evidence="2 3">
    <name type="scientific">Streptomyces sulfonofaciens</name>
    <dbReference type="NCBI Taxonomy" id="68272"/>
    <lineage>
        <taxon>Bacteria</taxon>
        <taxon>Bacillati</taxon>
        <taxon>Actinomycetota</taxon>
        <taxon>Actinomycetes</taxon>
        <taxon>Kitasatosporales</taxon>
        <taxon>Streptomycetaceae</taxon>
        <taxon>Streptomyces</taxon>
    </lineage>
</organism>
<feature type="compositionally biased region" description="Low complexity" evidence="1">
    <location>
        <begin position="330"/>
        <end position="351"/>
    </location>
</feature>
<dbReference type="EMBL" id="BNCD01000026">
    <property type="protein sequence ID" value="GHH87141.1"/>
    <property type="molecule type" value="Genomic_DNA"/>
</dbReference>
<dbReference type="AlphaFoldDB" id="A0A919GME0"/>
<dbReference type="InterPro" id="IPR027417">
    <property type="entry name" value="P-loop_NTPase"/>
</dbReference>
<evidence type="ECO:0008006" key="4">
    <source>
        <dbReference type="Google" id="ProtNLM"/>
    </source>
</evidence>
<feature type="compositionally biased region" description="Low complexity" evidence="1">
    <location>
        <begin position="273"/>
        <end position="285"/>
    </location>
</feature>
<comment type="caution">
    <text evidence="2">The sequence shown here is derived from an EMBL/GenBank/DDBJ whole genome shotgun (WGS) entry which is preliminary data.</text>
</comment>
<dbReference type="InterPro" id="IPR005662">
    <property type="entry name" value="GTPase_Era-like"/>
</dbReference>
<evidence type="ECO:0000256" key="1">
    <source>
        <dbReference type="SAM" id="MobiDB-lite"/>
    </source>
</evidence>